<proteinExistence type="predicted"/>
<dbReference type="AlphaFoldDB" id="A0A8S1UWR2"/>
<reference evidence="1" key="1">
    <citation type="submission" date="2021-01" db="EMBL/GenBank/DDBJ databases">
        <authorList>
            <consortium name="Genoscope - CEA"/>
            <person name="William W."/>
        </authorList>
    </citation>
    <scope>NUCLEOTIDE SEQUENCE</scope>
</reference>
<organism evidence="1 2">
    <name type="scientific">Paramecium octaurelia</name>
    <dbReference type="NCBI Taxonomy" id="43137"/>
    <lineage>
        <taxon>Eukaryota</taxon>
        <taxon>Sar</taxon>
        <taxon>Alveolata</taxon>
        <taxon>Ciliophora</taxon>
        <taxon>Intramacronucleata</taxon>
        <taxon>Oligohymenophorea</taxon>
        <taxon>Peniculida</taxon>
        <taxon>Parameciidae</taxon>
        <taxon>Paramecium</taxon>
    </lineage>
</organism>
<name>A0A8S1UWR2_PAROT</name>
<accession>A0A8S1UWR2</accession>
<protein>
    <submittedName>
        <fullName evidence="1">Uncharacterized protein</fullName>
    </submittedName>
</protein>
<gene>
    <name evidence="1" type="ORF">POCTA_138.1.T0520122</name>
</gene>
<dbReference type="Proteomes" id="UP000683925">
    <property type="component" value="Unassembled WGS sequence"/>
</dbReference>
<evidence type="ECO:0000313" key="1">
    <source>
        <dbReference type="EMBL" id="CAD8168697.1"/>
    </source>
</evidence>
<keyword evidence="2" id="KW-1185">Reference proteome</keyword>
<evidence type="ECO:0000313" key="2">
    <source>
        <dbReference type="Proteomes" id="UP000683925"/>
    </source>
</evidence>
<comment type="caution">
    <text evidence="1">The sequence shown here is derived from an EMBL/GenBank/DDBJ whole genome shotgun (WGS) entry which is preliminary data.</text>
</comment>
<dbReference type="EMBL" id="CAJJDP010000052">
    <property type="protein sequence ID" value="CAD8168697.1"/>
    <property type="molecule type" value="Genomic_DNA"/>
</dbReference>
<sequence>MRLNGSLKLQECLIKCSSIYLIKICQEQSLWCSQQPHPMINFPL</sequence>